<name>A0A1B7MNE6_9AGAM</name>
<keyword evidence="4" id="KW-0560">Oxidoreductase</keyword>
<feature type="domain" description="FAD-binding" evidence="5">
    <location>
        <begin position="7"/>
        <end position="183"/>
    </location>
</feature>
<evidence type="ECO:0000256" key="1">
    <source>
        <dbReference type="ARBA" id="ARBA00001974"/>
    </source>
</evidence>
<feature type="non-terminal residue" evidence="6">
    <location>
        <position position="364"/>
    </location>
</feature>
<dbReference type="InParanoid" id="A0A1B7MNE6"/>
<dbReference type="InterPro" id="IPR050641">
    <property type="entry name" value="RIFMO-like"/>
</dbReference>
<dbReference type="Gene3D" id="3.50.50.60">
    <property type="entry name" value="FAD/NAD(P)-binding domain"/>
    <property type="match status" value="1"/>
</dbReference>
<evidence type="ECO:0000256" key="3">
    <source>
        <dbReference type="ARBA" id="ARBA00022827"/>
    </source>
</evidence>
<dbReference type="AlphaFoldDB" id="A0A1B7MNE6"/>
<dbReference type="InterPro" id="IPR036188">
    <property type="entry name" value="FAD/NAD-bd_sf"/>
</dbReference>
<protein>
    <submittedName>
        <fullName evidence="6">FAD/NAD(P)-binding domain-containing protein</fullName>
    </submittedName>
</protein>
<dbReference type="InterPro" id="IPR002938">
    <property type="entry name" value="FAD-bd"/>
</dbReference>
<evidence type="ECO:0000256" key="2">
    <source>
        <dbReference type="ARBA" id="ARBA00022630"/>
    </source>
</evidence>
<evidence type="ECO:0000313" key="7">
    <source>
        <dbReference type="Proteomes" id="UP000092154"/>
    </source>
</evidence>
<dbReference type="OrthoDB" id="10016252at2759"/>
<reference evidence="6 7" key="1">
    <citation type="submission" date="2016-06" db="EMBL/GenBank/DDBJ databases">
        <title>Comparative genomics of the ectomycorrhizal sister species Rhizopogon vinicolor and Rhizopogon vesiculosus (Basidiomycota: Boletales) reveals a divergence of the mating type B locus.</title>
        <authorList>
            <consortium name="DOE Joint Genome Institute"/>
            <person name="Mujic A.B."/>
            <person name="Kuo A."/>
            <person name="Tritt A."/>
            <person name="Lipzen A."/>
            <person name="Chen C."/>
            <person name="Johnson J."/>
            <person name="Sharma A."/>
            <person name="Barry K."/>
            <person name="Grigoriev I.V."/>
            <person name="Spatafora J.W."/>
        </authorList>
    </citation>
    <scope>NUCLEOTIDE SEQUENCE [LARGE SCALE GENOMIC DNA]</scope>
    <source>
        <strain evidence="6 7">AM-OR11-026</strain>
    </source>
</reference>
<dbReference type="Gene3D" id="3.30.70.2450">
    <property type="match status" value="1"/>
</dbReference>
<dbReference type="PRINTS" id="PR00420">
    <property type="entry name" value="RNGMNOXGNASE"/>
</dbReference>
<dbReference type="STRING" id="1314800.A0A1B7MNE6"/>
<dbReference type="PANTHER" id="PTHR43004:SF19">
    <property type="entry name" value="BINDING MONOOXYGENASE, PUTATIVE (JCVI)-RELATED"/>
    <property type="match status" value="1"/>
</dbReference>
<dbReference type="GO" id="GO:0016709">
    <property type="term" value="F:oxidoreductase activity, acting on paired donors, with incorporation or reduction of molecular oxygen, NAD(P)H as one donor, and incorporation of one atom of oxygen"/>
    <property type="evidence" value="ECO:0007669"/>
    <property type="project" value="UniProtKB-ARBA"/>
</dbReference>
<evidence type="ECO:0000313" key="6">
    <source>
        <dbReference type="EMBL" id="OAX34130.1"/>
    </source>
</evidence>
<accession>A0A1B7MNE6</accession>
<evidence type="ECO:0000259" key="5">
    <source>
        <dbReference type="Pfam" id="PF01494"/>
    </source>
</evidence>
<feature type="domain" description="FAD-binding" evidence="5">
    <location>
        <begin position="302"/>
        <end position="362"/>
    </location>
</feature>
<keyword evidence="7" id="KW-1185">Reference proteome</keyword>
<dbReference type="GO" id="GO:0071949">
    <property type="term" value="F:FAD binding"/>
    <property type="evidence" value="ECO:0007669"/>
    <property type="project" value="InterPro"/>
</dbReference>
<keyword evidence="2" id="KW-0285">Flavoprotein</keyword>
<organism evidence="6 7">
    <name type="scientific">Rhizopogon vinicolor AM-OR11-026</name>
    <dbReference type="NCBI Taxonomy" id="1314800"/>
    <lineage>
        <taxon>Eukaryota</taxon>
        <taxon>Fungi</taxon>
        <taxon>Dikarya</taxon>
        <taxon>Basidiomycota</taxon>
        <taxon>Agaricomycotina</taxon>
        <taxon>Agaricomycetes</taxon>
        <taxon>Agaricomycetidae</taxon>
        <taxon>Boletales</taxon>
        <taxon>Suillineae</taxon>
        <taxon>Rhizopogonaceae</taxon>
        <taxon>Rhizopogon</taxon>
    </lineage>
</organism>
<dbReference type="SUPFAM" id="SSF51905">
    <property type="entry name" value="FAD/NAD(P)-binding domain"/>
    <property type="match status" value="1"/>
</dbReference>
<gene>
    <name evidence="6" type="ORF">K503DRAFT_674150</name>
</gene>
<evidence type="ECO:0000256" key="4">
    <source>
        <dbReference type="ARBA" id="ARBA00023002"/>
    </source>
</evidence>
<dbReference type="EMBL" id="KV448655">
    <property type="protein sequence ID" value="OAX34130.1"/>
    <property type="molecule type" value="Genomic_DNA"/>
</dbReference>
<sequence length="364" mass="38896">MSLPESTTVLIVGAGPAGLTAALSLAHHMCRDFVIVDAVVEGQKTSRAIMMHAATVEALASIDVADGLVSRAIKGKGIRVTTRSSKIIEASFAPLKGHTVHPYALLSPQNVTEQVLGQKLQSLGVQVQRSHKVVGMKQNEKDPRITDVSFEDGQVIRARYIIGADGARSTIRSIAGIGFSDPDGPKLASDPIAQMVSADLTFDREPVGVQTIEGDFSVIVSPNGFFFLTPFGTRFNAELTQDGKPVTKPIFRIGCAVPPRNGEPPHAPPREYIQNLIDAYGPVCMSSDPSINPRPVKVDQLLWSTRFRTHAGIADRTFTRLGAAIFLVGDAAHIHSPAGGQGMNLAIRDAIFLGEAITKHIKAS</sequence>
<dbReference type="Pfam" id="PF01494">
    <property type="entry name" value="FAD_binding_3"/>
    <property type="match status" value="2"/>
</dbReference>
<comment type="cofactor">
    <cofactor evidence="1">
        <name>FAD</name>
        <dbReference type="ChEBI" id="CHEBI:57692"/>
    </cofactor>
</comment>
<dbReference type="PANTHER" id="PTHR43004">
    <property type="entry name" value="TRK SYSTEM POTASSIUM UPTAKE PROTEIN"/>
    <property type="match status" value="1"/>
</dbReference>
<keyword evidence="3" id="KW-0274">FAD</keyword>
<dbReference type="Proteomes" id="UP000092154">
    <property type="component" value="Unassembled WGS sequence"/>
</dbReference>
<proteinExistence type="predicted"/>